<dbReference type="Proteomes" id="UP000316733">
    <property type="component" value="Segment"/>
</dbReference>
<dbReference type="GO" id="GO:0004519">
    <property type="term" value="F:endonuclease activity"/>
    <property type="evidence" value="ECO:0007669"/>
    <property type="project" value="UniProtKB-KW"/>
</dbReference>
<dbReference type="CDD" id="cd22328">
    <property type="entry name" value="Hef-like"/>
    <property type="match status" value="1"/>
</dbReference>
<accession>A0A4Y5JYA2</accession>
<sequence>MNKEYYQSYAKELKKNNKKEYNRILSLYEPVFDKWVAFKYYIKGISPPVCKECGNRITVSAKQAEYHTECKYNKHKYSFDKFIKCIDDDQYIYCVWNGYISTSDNITYRCTKHGIIVQKLSSRLKGHKCQKCSAERKVSLDNFNNWKTQCSKIHNNFYDYSVSTDFTFLTKDVSIKCPIHGIFKQKANVHQSGHGCKQCSFEAIGHRLSYDTDSFIERSNNVHNNFYDYTKTIYTNIRDKVIITCPIHGDFNQIAYYHTAGHGCQKCDLDKVAETTYRSKAEIEIFDLVKSYCSDTIHSYNKFGFELDIYVPSKNLAIEYNGLYWHSSKHIETDQKYKTYHLDKTTTCEHNNIQLLHIFDNEWHTKKDIWISVIKNKLGLSNKIYARKTEIKEVNFDDAKQFAETNHLQGHAQFRHAYGLYYLDQLVSLLTIAKPRFNKNANWEIVRFCNLNNISVIGGFSKLLKVVSCNFTGKIVSYANRRWSAGNVYEKNGFAKTSIIAPGFYYTDFKDTYNRLSFSKDKAKVKLKNYNNSVSVVENIYANGYGRIWDSGNIVYTKDL</sequence>
<keyword evidence="1" id="KW-0540">Nuclease</keyword>
<name>A0A4Y5JYA2_9CAUD</name>
<proteinExistence type="predicted"/>
<reference evidence="2" key="1">
    <citation type="journal article" date="2020" name="bioRxiv">
        <title>Integrative omics analysis of Pseudomonas aeruginosa virus PA5oct highlights the molecular complexity of jumbo phages.</title>
        <authorList>
            <person name="Lood C."/>
            <person name="Danis-Wlodarczyk K."/>
            <person name="Blasdel B.G."/>
            <person name="Jang H.B."/>
            <person name="Vandenheuvel D."/>
            <person name="Briers Y."/>
            <person name="Noben J.-P."/>
            <person name="van Noort V."/>
            <person name="Drulis-Kawa Z."/>
            <person name="Lavigne R."/>
        </authorList>
    </citation>
    <scope>NUCLEOTIDE SEQUENCE [LARGE SCALE GENOMIC DNA]</scope>
</reference>
<keyword evidence="1" id="KW-0378">Hydrolase</keyword>
<keyword evidence="2" id="KW-1185">Reference proteome</keyword>
<organism evidence="1 2">
    <name type="scientific">Pseudomonas phage vB_PaeM_PA5oct</name>
    <dbReference type="NCBI Taxonomy" id="2163605"/>
    <lineage>
        <taxon>Viruses</taxon>
        <taxon>Duplodnaviria</taxon>
        <taxon>Heunggongvirae</taxon>
        <taxon>Uroviricota</taxon>
        <taxon>Caudoviricetes</taxon>
        <taxon>Arenbergviridae</taxon>
        <taxon>Wroclawvirus</taxon>
        <taxon>Wroclawvirus PA5oct</taxon>
    </lineage>
</organism>
<dbReference type="Gene3D" id="3.40.960.10">
    <property type="entry name" value="VSR Endonuclease"/>
    <property type="match status" value="1"/>
</dbReference>
<keyword evidence="1" id="KW-0255">Endonuclease</keyword>
<gene>
    <name evidence="1" type="ORF">EST35_0312</name>
</gene>
<evidence type="ECO:0000313" key="1">
    <source>
        <dbReference type="EMBL" id="QCG76193.1"/>
    </source>
</evidence>
<dbReference type="EMBL" id="MK797984">
    <property type="protein sequence ID" value="QCG76193.1"/>
    <property type="molecule type" value="Genomic_DNA"/>
</dbReference>
<protein>
    <submittedName>
        <fullName evidence="1">Putative Hef-like homing endonuclease</fullName>
    </submittedName>
</protein>
<evidence type="ECO:0000313" key="2">
    <source>
        <dbReference type="Proteomes" id="UP000316733"/>
    </source>
</evidence>